<comment type="caution">
    <text evidence="1">The sequence shown here is derived from an EMBL/GenBank/DDBJ whole genome shotgun (WGS) entry which is preliminary data.</text>
</comment>
<dbReference type="Proteomes" id="UP000315525">
    <property type="component" value="Unassembled WGS sequence"/>
</dbReference>
<accession>A0A523UPF8</accession>
<dbReference type="AlphaFoldDB" id="A0A523UPF8"/>
<evidence type="ECO:0000313" key="2">
    <source>
        <dbReference type="Proteomes" id="UP000315525"/>
    </source>
</evidence>
<reference evidence="1 2" key="1">
    <citation type="submission" date="2019-03" db="EMBL/GenBank/DDBJ databases">
        <title>Metabolic potential of uncultured bacteria and archaea associated with petroleum seepage in deep-sea sediments.</title>
        <authorList>
            <person name="Dong X."/>
            <person name="Hubert C."/>
        </authorList>
    </citation>
    <scope>NUCLEOTIDE SEQUENCE [LARGE SCALE GENOMIC DNA]</scope>
    <source>
        <strain evidence="1">E44_bin18</strain>
    </source>
</reference>
<sequence length="74" mass="8194">MDKMVLYHAQTQEYKQAVLGYSVEHETSGVKVVKEAFLQGFLAGQSTATNGRVALCVGFRNSRISGRIECEELI</sequence>
<dbReference type="EMBL" id="SOJN01000130">
    <property type="protein sequence ID" value="TET44289.1"/>
    <property type="molecule type" value="Genomic_DNA"/>
</dbReference>
<name>A0A523UPF8_UNCT6</name>
<proteinExistence type="predicted"/>
<protein>
    <submittedName>
        <fullName evidence="1">Uncharacterized protein</fullName>
    </submittedName>
</protein>
<evidence type="ECO:0000313" key="1">
    <source>
        <dbReference type="EMBL" id="TET44289.1"/>
    </source>
</evidence>
<gene>
    <name evidence="1" type="ORF">E3J62_10790</name>
</gene>
<organism evidence="1 2">
    <name type="scientific">candidate division TA06 bacterium</name>
    <dbReference type="NCBI Taxonomy" id="2250710"/>
    <lineage>
        <taxon>Bacteria</taxon>
        <taxon>Bacteria division TA06</taxon>
    </lineage>
</organism>